<feature type="transmembrane region" description="Helical" evidence="4">
    <location>
        <begin position="67"/>
        <end position="86"/>
    </location>
</feature>
<dbReference type="InterPro" id="IPR011701">
    <property type="entry name" value="MFS"/>
</dbReference>
<dbReference type="InterPro" id="IPR020846">
    <property type="entry name" value="MFS_dom"/>
</dbReference>
<dbReference type="PROSITE" id="PS50850">
    <property type="entry name" value="MFS"/>
    <property type="match status" value="1"/>
</dbReference>
<keyword evidence="4" id="KW-0472">Membrane</keyword>
<feature type="transmembrane region" description="Helical" evidence="4">
    <location>
        <begin position="92"/>
        <end position="114"/>
    </location>
</feature>
<keyword evidence="2" id="KW-0813">Transport</keyword>
<dbReference type="CDD" id="cd17324">
    <property type="entry name" value="MFS_NepI_like"/>
    <property type="match status" value="1"/>
</dbReference>
<evidence type="ECO:0000256" key="1">
    <source>
        <dbReference type="ARBA" id="ARBA00004651"/>
    </source>
</evidence>
<dbReference type="EMBL" id="MN079095">
    <property type="protein sequence ID" value="QEA05122.1"/>
    <property type="molecule type" value="Genomic_DNA"/>
</dbReference>
<evidence type="ECO:0000256" key="2">
    <source>
        <dbReference type="ARBA" id="ARBA00022448"/>
    </source>
</evidence>
<gene>
    <name evidence="6" type="primary">ynfM</name>
    <name evidence="6" type="ORF">KBTEX_01441</name>
</gene>
<proteinExistence type="predicted"/>
<feature type="transmembrane region" description="Helical" evidence="4">
    <location>
        <begin position="321"/>
        <end position="342"/>
    </location>
</feature>
<feature type="transmembrane region" description="Helical" evidence="4">
    <location>
        <begin position="234"/>
        <end position="254"/>
    </location>
</feature>
<feature type="transmembrane region" description="Helical" evidence="4">
    <location>
        <begin position="266"/>
        <end position="283"/>
    </location>
</feature>
<name>A0A5B8RCI6_9ZZZZ</name>
<dbReference type="Gene3D" id="1.20.1250.20">
    <property type="entry name" value="MFS general substrate transporter like domains"/>
    <property type="match status" value="1"/>
</dbReference>
<evidence type="ECO:0000259" key="5">
    <source>
        <dbReference type="PROSITE" id="PS50850"/>
    </source>
</evidence>
<feature type="transmembrane region" description="Helical" evidence="4">
    <location>
        <begin position="126"/>
        <end position="144"/>
    </location>
</feature>
<evidence type="ECO:0000256" key="4">
    <source>
        <dbReference type="SAM" id="Phobius"/>
    </source>
</evidence>
<evidence type="ECO:0000256" key="3">
    <source>
        <dbReference type="ARBA" id="ARBA00022475"/>
    </source>
</evidence>
<feature type="transmembrane region" description="Helical" evidence="4">
    <location>
        <begin position="150"/>
        <end position="172"/>
    </location>
</feature>
<dbReference type="PANTHER" id="PTHR43271">
    <property type="entry name" value="BLL2771 PROTEIN"/>
    <property type="match status" value="1"/>
</dbReference>
<evidence type="ECO:0000313" key="6">
    <source>
        <dbReference type="EMBL" id="QEA05122.1"/>
    </source>
</evidence>
<organism evidence="6">
    <name type="scientific">uncultured organism</name>
    <dbReference type="NCBI Taxonomy" id="155900"/>
    <lineage>
        <taxon>unclassified sequences</taxon>
        <taxon>environmental samples</taxon>
    </lineage>
</organism>
<feature type="transmembrane region" description="Helical" evidence="4">
    <location>
        <begin position="348"/>
        <end position="367"/>
    </location>
</feature>
<keyword evidence="4" id="KW-0812">Transmembrane</keyword>
<dbReference type="InterPro" id="IPR036259">
    <property type="entry name" value="MFS_trans_sf"/>
</dbReference>
<dbReference type="Pfam" id="PF07690">
    <property type="entry name" value="MFS_1"/>
    <property type="match status" value="1"/>
</dbReference>
<reference evidence="6" key="1">
    <citation type="submission" date="2019-06" db="EMBL/GenBank/DDBJ databases">
        <authorList>
            <person name="Murdoch R.W."/>
            <person name="Fathepure B."/>
        </authorList>
    </citation>
    <scope>NUCLEOTIDE SEQUENCE</scope>
</reference>
<dbReference type="GO" id="GO:0022857">
    <property type="term" value="F:transmembrane transporter activity"/>
    <property type="evidence" value="ECO:0007669"/>
    <property type="project" value="InterPro"/>
</dbReference>
<sequence length="380" mass="40536">MSIRAVITALLAYFSLYAPQPLLPRLADSLAVSESQIALLMTATLLPLGVAPLAYGALLGRWQTTRVLCAGTAGLGVAALVFMAVPRYPVMLAARLAQGLLLPAVMTALMTAIAGRASPERLQRVMSVYVAVTIVGGFGGRLLAGSAATWWDWHVFFLALGLGLIASAVWWSRAPQRAMEPRPAPSWAGVRSLWCEGGNGYLFTAIFCLFFVFVGLLNYLPFRVKALAPAATELQISLLYAGYLMGIVSALGAPRVIRRLGGRARAVVLGYVIYCVALAGTLIPNLWAVFAVVFIFCGGMFLVHSIASAEVNRSQSPHRGMINGLYVSSYYLGGVLGSYLPGLVYERWGWTSTVAVIAVVALAGLVLSQRYARVSARGAC</sequence>
<dbReference type="PANTHER" id="PTHR43271:SF1">
    <property type="entry name" value="INNER MEMBRANE TRANSPORT PROTEIN YNFM"/>
    <property type="match status" value="1"/>
</dbReference>
<dbReference type="AlphaFoldDB" id="A0A5B8RCI6"/>
<keyword evidence="3" id="KW-1003">Cell membrane</keyword>
<protein>
    <submittedName>
        <fullName evidence="6">Inner membrane transport protein YnfM</fullName>
    </submittedName>
</protein>
<keyword evidence="4" id="KW-1133">Transmembrane helix</keyword>
<accession>A0A5B8RCI6</accession>
<feature type="domain" description="Major facilitator superfamily (MFS) profile" evidence="5">
    <location>
        <begin position="1"/>
        <end position="376"/>
    </location>
</feature>
<comment type="subcellular location">
    <subcellularLocation>
        <location evidence="1">Cell membrane</location>
        <topology evidence="1">Multi-pass membrane protein</topology>
    </subcellularLocation>
</comment>
<dbReference type="SUPFAM" id="SSF103473">
    <property type="entry name" value="MFS general substrate transporter"/>
    <property type="match status" value="1"/>
</dbReference>
<feature type="transmembrane region" description="Helical" evidence="4">
    <location>
        <begin position="289"/>
        <end position="309"/>
    </location>
</feature>
<feature type="transmembrane region" description="Helical" evidence="4">
    <location>
        <begin position="201"/>
        <end position="222"/>
    </location>
</feature>
<dbReference type="GO" id="GO:0005886">
    <property type="term" value="C:plasma membrane"/>
    <property type="evidence" value="ECO:0007669"/>
    <property type="project" value="UniProtKB-SubCell"/>
</dbReference>
<feature type="transmembrane region" description="Helical" evidence="4">
    <location>
        <begin position="37"/>
        <end position="55"/>
    </location>
</feature>